<feature type="compositionally biased region" description="Low complexity" evidence="1">
    <location>
        <begin position="122"/>
        <end position="136"/>
    </location>
</feature>
<feature type="region of interest" description="Disordered" evidence="1">
    <location>
        <begin position="106"/>
        <end position="140"/>
    </location>
</feature>
<sequence length="205" mass="21894">MGHARRRLALPGSTRQRPAAAVCPHCLCDRLLRLCPDCARTRPCPCASPSSPSSSASSASVGRVCSLIERERRIGRSRSVAGGAGADERRRSRVWGWASFRKPAAGRSMELESEEERRAAEDAAALERSSSASAEKLAPKTGGWGRFLPGPIKALRHRKSRASAGASARGDRREGVRMKAAWRLGASSVAVCPSIVGYCVGKERG</sequence>
<name>M8BCV7_AEGTA</name>
<evidence type="ECO:0000256" key="1">
    <source>
        <dbReference type="SAM" id="MobiDB-lite"/>
    </source>
</evidence>
<protein>
    <submittedName>
        <fullName evidence="2">Uncharacterized protein</fullName>
    </submittedName>
</protein>
<organism evidence="2">
    <name type="scientific">Aegilops tauschii</name>
    <name type="common">Tausch's goatgrass</name>
    <name type="synonym">Aegilops squarrosa</name>
    <dbReference type="NCBI Taxonomy" id="37682"/>
    <lineage>
        <taxon>Eukaryota</taxon>
        <taxon>Viridiplantae</taxon>
        <taxon>Streptophyta</taxon>
        <taxon>Embryophyta</taxon>
        <taxon>Tracheophyta</taxon>
        <taxon>Spermatophyta</taxon>
        <taxon>Magnoliopsida</taxon>
        <taxon>Liliopsida</taxon>
        <taxon>Poales</taxon>
        <taxon>Poaceae</taxon>
        <taxon>BOP clade</taxon>
        <taxon>Pooideae</taxon>
        <taxon>Triticodae</taxon>
        <taxon>Triticeae</taxon>
        <taxon>Triticinae</taxon>
        <taxon>Aegilops</taxon>
    </lineage>
</organism>
<dbReference type="PANTHER" id="PTHR34197">
    <property type="entry name" value="OS04G0591300 PROTEIN"/>
    <property type="match status" value="1"/>
</dbReference>
<dbReference type="AlphaFoldDB" id="M8BCV7"/>
<evidence type="ECO:0000313" key="2">
    <source>
        <dbReference type="EnsemblPlants" id="EMT11515"/>
    </source>
</evidence>
<proteinExistence type="predicted"/>
<accession>M8BCV7</accession>
<dbReference type="EnsemblPlants" id="EMT11515">
    <property type="protein sequence ID" value="EMT11515"/>
    <property type="gene ID" value="F775_42962"/>
</dbReference>
<dbReference type="PANTHER" id="PTHR34197:SF2">
    <property type="entry name" value="OS04G0591300 PROTEIN"/>
    <property type="match status" value="1"/>
</dbReference>
<reference evidence="2" key="1">
    <citation type="submission" date="2015-06" db="UniProtKB">
        <authorList>
            <consortium name="EnsemblPlants"/>
        </authorList>
    </citation>
    <scope>IDENTIFICATION</scope>
</reference>